<reference evidence="1 2" key="1">
    <citation type="submission" date="2024-09" db="EMBL/GenBank/DDBJ databases">
        <title>Paenibacillus zeirhizospherea sp. nov., isolated from surface of the maize (Zea mays) roots in a horticulture field, Hungary.</title>
        <authorList>
            <person name="Marton D."/>
            <person name="Farkas M."/>
            <person name="Bedics A."/>
            <person name="Toth E."/>
            <person name="Tancsics A."/>
            <person name="Boka K."/>
            <person name="Marati G."/>
            <person name="Kriszt B."/>
            <person name="Cserhati M."/>
        </authorList>
    </citation>
    <scope>NUCLEOTIDE SEQUENCE [LARGE SCALE GENOMIC DNA]</scope>
    <source>
        <strain evidence="1 2">JCM 18446</strain>
    </source>
</reference>
<protein>
    <submittedName>
        <fullName evidence="1">CRISPR-associated protein Csx16</fullName>
    </submittedName>
</protein>
<dbReference type="EMBL" id="JBHIRY010000009">
    <property type="protein sequence ID" value="MFB5761082.1"/>
    <property type="molecule type" value="Genomic_DNA"/>
</dbReference>
<dbReference type="Pfam" id="PF09652">
    <property type="entry name" value="Cas_VVA1548"/>
    <property type="match status" value="1"/>
</dbReference>
<gene>
    <name evidence="1" type="ORF">ACE5LO_11840</name>
</gene>
<dbReference type="RefSeq" id="WP_375520227.1">
    <property type="nucleotide sequence ID" value="NZ_JBHIRY010000009.1"/>
</dbReference>
<comment type="caution">
    <text evidence="1">The sequence shown here is derived from an EMBL/GenBank/DDBJ whole genome shotgun (WGS) entry which is preliminary data.</text>
</comment>
<evidence type="ECO:0000313" key="1">
    <source>
        <dbReference type="EMBL" id="MFB5761082.1"/>
    </source>
</evidence>
<dbReference type="Proteomes" id="UP001580430">
    <property type="component" value="Unassembled WGS sequence"/>
</dbReference>
<name>A0ABV5C465_9BACL</name>
<accession>A0ABV5C465</accession>
<keyword evidence="2" id="KW-1185">Reference proteome</keyword>
<organism evidence="1 2">
    <name type="scientific">Paenibacillus medicaginis</name>
    <dbReference type="NCBI Taxonomy" id="1470560"/>
    <lineage>
        <taxon>Bacteria</taxon>
        <taxon>Bacillati</taxon>
        <taxon>Bacillota</taxon>
        <taxon>Bacilli</taxon>
        <taxon>Bacillales</taxon>
        <taxon>Paenibacillaceae</taxon>
        <taxon>Paenibacillus</taxon>
    </lineage>
</organism>
<sequence length="185" mass="19909">MKLSQLLANKKVIASGFAAIVGLSTHSRGAEEVVLSSLAPSVLAEQGVTEYYALELTRGTVYNTTEEIIAADLDVRKYQVEHVSSVAAMELVIVSRHKGTVDLLIKQFGEWTPAPQVLEAVTPEQITGKYVVGTLPPHLIATARAYTAVTIKGFDHTKDGDTAGSELAERLIIADKPLRVVELQA</sequence>
<proteinExistence type="predicted"/>
<dbReference type="InterPro" id="IPR013443">
    <property type="entry name" value="CRISPR-assoc_prot_Csx16"/>
</dbReference>
<evidence type="ECO:0000313" key="2">
    <source>
        <dbReference type="Proteomes" id="UP001580430"/>
    </source>
</evidence>